<organism evidence="1 2">
    <name type="scientific">Banduia mediterranea</name>
    <dbReference type="NCBI Taxonomy" id="3075609"/>
    <lineage>
        <taxon>Bacteria</taxon>
        <taxon>Pseudomonadati</taxon>
        <taxon>Pseudomonadota</taxon>
        <taxon>Gammaproteobacteria</taxon>
        <taxon>Nevskiales</taxon>
        <taxon>Algiphilaceae</taxon>
        <taxon>Banduia</taxon>
    </lineage>
</organism>
<dbReference type="Proteomes" id="UP001254608">
    <property type="component" value="Unassembled WGS sequence"/>
</dbReference>
<evidence type="ECO:0000313" key="1">
    <source>
        <dbReference type="EMBL" id="MDT0497086.1"/>
    </source>
</evidence>
<keyword evidence="2" id="KW-1185">Reference proteome</keyword>
<comment type="caution">
    <text evidence="1">The sequence shown here is derived from an EMBL/GenBank/DDBJ whole genome shotgun (WGS) entry which is preliminary data.</text>
</comment>
<dbReference type="RefSeq" id="WP_311364480.1">
    <property type="nucleotide sequence ID" value="NZ_JAVRIC010000007.1"/>
</dbReference>
<proteinExistence type="predicted"/>
<dbReference type="EMBL" id="JAVRIC010000007">
    <property type="protein sequence ID" value="MDT0497086.1"/>
    <property type="molecule type" value="Genomic_DNA"/>
</dbReference>
<gene>
    <name evidence="1" type="ORF">RM530_06865</name>
</gene>
<evidence type="ECO:0000313" key="2">
    <source>
        <dbReference type="Proteomes" id="UP001254608"/>
    </source>
</evidence>
<accession>A0ABU2WIG6</accession>
<sequence>MKITGRTVEIAVLDVFSRYGVYAGGRLMLNDVEASWAQTGLRRGDLVDGLSQLINMSAVKLVSEADGLFLELTTRGFERMSANKRGLREIWEESRSVAVLKRAQMRRREQVPASGRRMLDMPIPQ</sequence>
<reference evidence="1 2" key="1">
    <citation type="submission" date="2023-09" db="EMBL/GenBank/DDBJ databases">
        <authorList>
            <person name="Rey-Velasco X."/>
        </authorList>
    </citation>
    <scope>NUCLEOTIDE SEQUENCE [LARGE SCALE GENOMIC DNA]</scope>
    <source>
        <strain evidence="1 2">W345</strain>
    </source>
</reference>
<protein>
    <submittedName>
        <fullName evidence="1">Uncharacterized protein</fullName>
    </submittedName>
</protein>
<name>A0ABU2WIG6_9GAMM</name>